<feature type="compositionally biased region" description="Basic and acidic residues" evidence="1">
    <location>
        <begin position="7"/>
        <end position="18"/>
    </location>
</feature>
<feature type="region of interest" description="Disordered" evidence="1">
    <location>
        <begin position="1"/>
        <end position="75"/>
    </location>
</feature>
<keyword evidence="3" id="KW-1185">Reference proteome</keyword>
<sequence>MSNPDKTPSRKGKEDNRDTTSLPGAKGSISGQGREGGRYARDIGSRDELKRATERPAGTTRIRKSDKTGGSQEES</sequence>
<dbReference type="Proteomes" id="UP001652542">
    <property type="component" value="Unassembled WGS sequence"/>
</dbReference>
<organism evidence="2 3">
    <name type="scientific">Albidovulum marisflavi</name>
    <dbReference type="NCBI Taxonomy" id="2984159"/>
    <lineage>
        <taxon>Bacteria</taxon>
        <taxon>Pseudomonadati</taxon>
        <taxon>Pseudomonadota</taxon>
        <taxon>Alphaproteobacteria</taxon>
        <taxon>Rhodobacterales</taxon>
        <taxon>Paracoccaceae</taxon>
        <taxon>Albidovulum</taxon>
    </lineage>
</organism>
<gene>
    <name evidence="2" type="ORF">OEW28_10720</name>
</gene>
<evidence type="ECO:0000313" key="2">
    <source>
        <dbReference type="EMBL" id="MCV2869099.1"/>
    </source>
</evidence>
<accession>A0ABT2ZDA6</accession>
<comment type="caution">
    <text evidence="2">The sequence shown here is derived from an EMBL/GenBank/DDBJ whole genome shotgun (WGS) entry which is preliminary data.</text>
</comment>
<protein>
    <recommendedName>
        <fullName evidence="4">Stress-induced protein</fullName>
    </recommendedName>
</protein>
<dbReference type="EMBL" id="JAOWKY010000002">
    <property type="protein sequence ID" value="MCV2869099.1"/>
    <property type="molecule type" value="Genomic_DNA"/>
</dbReference>
<name>A0ABT2ZDA6_9RHOB</name>
<proteinExistence type="predicted"/>
<dbReference type="RefSeq" id="WP_263734755.1">
    <property type="nucleotide sequence ID" value="NZ_JAOWKY010000002.1"/>
</dbReference>
<reference evidence="2 3" key="1">
    <citation type="submission" date="2022-10" db="EMBL/GenBank/DDBJ databases">
        <title>Defluviimonas sp. nov., isolated from ocean surface water.</title>
        <authorList>
            <person name="He W."/>
            <person name="Wang L."/>
            <person name="Zhang D.-F."/>
        </authorList>
    </citation>
    <scope>NUCLEOTIDE SEQUENCE [LARGE SCALE GENOMIC DNA]</scope>
    <source>
        <strain evidence="2 3">WL0002</strain>
    </source>
</reference>
<feature type="compositionally biased region" description="Basic and acidic residues" evidence="1">
    <location>
        <begin position="35"/>
        <end position="54"/>
    </location>
</feature>
<evidence type="ECO:0000256" key="1">
    <source>
        <dbReference type="SAM" id="MobiDB-lite"/>
    </source>
</evidence>
<evidence type="ECO:0000313" key="3">
    <source>
        <dbReference type="Proteomes" id="UP001652542"/>
    </source>
</evidence>
<evidence type="ECO:0008006" key="4">
    <source>
        <dbReference type="Google" id="ProtNLM"/>
    </source>
</evidence>